<accession>A0A0F9P1T6</accession>
<proteinExistence type="predicted"/>
<organism evidence="1">
    <name type="scientific">marine sediment metagenome</name>
    <dbReference type="NCBI Taxonomy" id="412755"/>
    <lineage>
        <taxon>unclassified sequences</taxon>
        <taxon>metagenomes</taxon>
        <taxon>ecological metagenomes</taxon>
    </lineage>
</organism>
<reference evidence="1" key="1">
    <citation type="journal article" date="2015" name="Nature">
        <title>Complex archaea that bridge the gap between prokaryotes and eukaryotes.</title>
        <authorList>
            <person name="Spang A."/>
            <person name="Saw J.H."/>
            <person name="Jorgensen S.L."/>
            <person name="Zaremba-Niedzwiedzka K."/>
            <person name="Martijn J."/>
            <person name="Lind A.E."/>
            <person name="van Eijk R."/>
            <person name="Schleper C."/>
            <person name="Guy L."/>
            <person name="Ettema T.J."/>
        </authorList>
    </citation>
    <scope>NUCLEOTIDE SEQUENCE</scope>
</reference>
<comment type="caution">
    <text evidence="1">The sequence shown here is derived from an EMBL/GenBank/DDBJ whole genome shotgun (WGS) entry which is preliminary data.</text>
</comment>
<dbReference type="EMBL" id="LAZR01002915">
    <property type="protein sequence ID" value="KKN24029.1"/>
    <property type="molecule type" value="Genomic_DNA"/>
</dbReference>
<gene>
    <name evidence="1" type="ORF">LCGC14_0898980</name>
</gene>
<protein>
    <submittedName>
        <fullName evidence="1">Uncharacterized protein</fullName>
    </submittedName>
</protein>
<evidence type="ECO:0000313" key="1">
    <source>
        <dbReference type="EMBL" id="KKN24029.1"/>
    </source>
</evidence>
<name>A0A0F9P1T6_9ZZZZ</name>
<sequence>MVKKAKWLQMPRLHSKFHDHKLESVLINKSLEFLTGEKAPAPSFLFLSGAFFDVKSFAYSGLRAWKGAVKPSESNGGRRPVLEATFASLSVYLSSLLALQADFYFAYDEIKEILLEKKREDLWAIVSEKLPFISVPPKEMYGSLVSPISPYFVIKQDESLTIGEIYPSAYLSQIIKNIKTRFFIFFQYQGYSAFGFFNALPDLSKLGFEEKARDFESDPTSENLTKYSKNAKNIKEILIALINAHNNAFLEQFLIPDYELLLNRLLEGET</sequence>
<dbReference type="AlphaFoldDB" id="A0A0F9P1T6"/>